<sequence>MKIERLYSIGAYTVDYDPSVPCLIIDNVGFITSQEFRTLLDKSLEIFEEKKKIHGKMGWLPNLTKADVFLEDDMKWMASYFNPRAHKAGLRHMAFVLSEDEYAAASFSVESYQEYSEEEVGDQIINRNFKDEESAKAWLREVLNVN</sequence>
<evidence type="ECO:0000313" key="1">
    <source>
        <dbReference type="EMBL" id="MTI25526.1"/>
    </source>
</evidence>
<organism evidence="1 2">
    <name type="scientific">Fulvivirga kasyanovii</name>
    <dbReference type="NCBI Taxonomy" id="396812"/>
    <lineage>
        <taxon>Bacteria</taxon>
        <taxon>Pseudomonadati</taxon>
        <taxon>Bacteroidota</taxon>
        <taxon>Cytophagia</taxon>
        <taxon>Cytophagales</taxon>
        <taxon>Fulvivirgaceae</taxon>
        <taxon>Fulvivirga</taxon>
    </lineage>
</organism>
<reference evidence="1 2" key="1">
    <citation type="submission" date="2019-02" db="EMBL/GenBank/DDBJ databases">
        <authorList>
            <person name="Goldberg S.R."/>
            <person name="Haltli B.A."/>
            <person name="Correa H."/>
            <person name="Russell K.G."/>
        </authorList>
    </citation>
    <scope>NUCLEOTIDE SEQUENCE [LARGE SCALE GENOMIC DNA]</scope>
    <source>
        <strain evidence="1 2">JCM 16186</strain>
    </source>
</reference>
<name>A0ABW9RPA4_9BACT</name>
<gene>
    <name evidence="1" type="ORF">E1163_11280</name>
</gene>
<dbReference type="EMBL" id="SMLW01000522">
    <property type="protein sequence ID" value="MTI25526.1"/>
    <property type="molecule type" value="Genomic_DNA"/>
</dbReference>
<evidence type="ECO:0000313" key="2">
    <source>
        <dbReference type="Proteomes" id="UP000798808"/>
    </source>
</evidence>
<dbReference type="Proteomes" id="UP000798808">
    <property type="component" value="Unassembled WGS sequence"/>
</dbReference>
<proteinExistence type="predicted"/>
<dbReference type="RefSeq" id="WP_155171718.1">
    <property type="nucleotide sequence ID" value="NZ_BAAAFL010000068.1"/>
</dbReference>
<evidence type="ECO:0008006" key="3">
    <source>
        <dbReference type="Google" id="ProtNLM"/>
    </source>
</evidence>
<accession>A0ABW9RPA4</accession>
<comment type="caution">
    <text evidence="1">The sequence shown here is derived from an EMBL/GenBank/DDBJ whole genome shotgun (WGS) entry which is preliminary data.</text>
</comment>
<keyword evidence="2" id="KW-1185">Reference proteome</keyword>
<protein>
    <recommendedName>
        <fullName evidence="3">STAS/SEC14 domain-containing protein</fullName>
    </recommendedName>
</protein>